<evidence type="ECO:0000259" key="6">
    <source>
        <dbReference type="Pfam" id="PF04932"/>
    </source>
</evidence>
<protein>
    <recommendedName>
        <fullName evidence="6">O-antigen ligase-related domain-containing protein</fullName>
    </recommendedName>
</protein>
<feature type="transmembrane region" description="Helical" evidence="5">
    <location>
        <begin position="89"/>
        <end position="106"/>
    </location>
</feature>
<dbReference type="GO" id="GO:0016020">
    <property type="term" value="C:membrane"/>
    <property type="evidence" value="ECO:0007669"/>
    <property type="project" value="UniProtKB-SubCell"/>
</dbReference>
<keyword evidence="2 5" id="KW-0812">Transmembrane</keyword>
<feature type="transmembrane region" description="Helical" evidence="5">
    <location>
        <begin position="435"/>
        <end position="455"/>
    </location>
</feature>
<dbReference type="PANTHER" id="PTHR37422:SF23">
    <property type="entry name" value="TEICHURONIC ACID BIOSYNTHESIS PROTEIN TUAE"/>
    <property type="match status" value="1"/>
</dbReference>
<feature type="transmembrane region" description="Helical" evidence="5">
    <location>
        <begin position="62"/>
        <end position="83"/>
    </location>
</feature>
<evidence type="ECO:0000256" key="1">
    <source>
        <dbReference type="ARBA" id="ARBA00004141"/>
    </source>
</evidence>
<comment type="caution">
    <text evidence="7">The sequence shown here is derived from an EMBL/GenBank/DDBJ whole genome shotgun (WGS) entry which is preliminary data.</text>
</comment>
<sequence>MITLFWIAIILGSAVCAPTLFFDGFEIPKLFCVQVGICLFLLMAAIRGLWRGQAKLYLPLEALPLVGLFAIAALSIAWSYNRWLAVERLFQVGSLAACLFIAYGLYRDRDPKKAFYLVAFIGMIIASWSCLLDFCEPLRNWVYPYYSDNYRSVISNQGNPNFTLHILVLTTPATIGLLLSTGRRWLHVFLSGGVIVQLSCFGLSQNRPGLFALIFALMVFGTLLLVFKREVIRRHRAFLIIQALGVVGCLVIFAFSNRGDNWMRRIRNLENLENIDVYSRVVFLETGWEMFKDDPLLGKGIGQFVIHFPGYKTEKHWDKFKLQKPDIFKWRQMPPQAHNEYLQVLIETGAVGLVCFLIFPALLFSHCWWLLKGQRYPSFMIAGFTAGMAGVLFNSLFTFPLQTITSGILFWATAGLLLACGVPTTDFRMTLSRKALAAVAAIALVGLWGSCRIIKAENLFMRGIVGHAQNLSASIELNKEAARLLPYRFEMQYVTGWLGLLAHDREIAYTYFNRTIRVAPWFPPPHDYLKPDSIRRARKGD</sequence>
<dbReference type="AlphaFoldDB" id="A0A0F9L874"/>
<feature type="transmembrane region" description="Helical" evidence="5">
    <location>
        <begin position="403"/>
        <end position="423"/>
    </location>
</feature>
<feature type="transmembrane region" description="Helical" evidence="5">
    <location>
        <begin position="115"/>
        <end position="134"/>
    </location>
</feature>
<name>A0A0F9L874_9ZZZZ</name>
<feature type="transmembrane region" description="Helical" evidence="5">
    <location>
        <begin position="210"/>
        <end position="227"/>
    </location>
</feature>
<evidence type="ECO:0000256" key="5">
    <source>
        <dbReference type="SAM" id="Phobius"/>
    </source>
</evidence>
<comment type="subcellular location">
    <subcellularLocation>
        <location evidence="1">Membrane</location>
        <topology evidence="1">Multi-pass membrane protein</topology>
    </subcellularLocation>
</comment>
<dbReference type="InterPro" id="IPR007016">
    <property type="entry name" value="O-antigen_ligase-rel_domated"/>
</dbReference>
<evidence type="ECO:0000256" key="4">
    <source>
        <dbReference type="ARBA" id="ARBA00023136"/>
    </source>
</evidence>
<organism evidence="7">
    <name type="scientific">marine sediment metagenome</name>
    <dbReference type="NCBI Taxonomy" id="412755"/>
    <lineage>
        <taxon>unclassified sequences</taxon>
        <taxon>metagenomes</taxon>
        <taxon>ecological metagenomes</taxon>
    </lineage>
</organism>
<proteinExistence type="predicted"/>
<dbReference type="EMBL" id="LAZR01007683">
    <property type="protein sequence ID" value="KKM83641.1"/>
    <property type="molecule type" value="Genomic_DNA"/>
</dbReference>
<evidence type="ECO:0000313" key="7">
    <source>
        <dbReference type="EMBL" id="KKM83641.1"/>
    </source>
</evidence>
<gene>
    <name evidence="7" type="ORF">LCGC14_1307400</name>
</gene>
<feature type="transmembrane region" description="Helical" evidence="5">
    <location>
        <begin position="341"/>
        <end position="364"/>
    </location>
</feature>
<keyword evidence="3 5" id="KW-1133">Transmembrane helix</keyword>
<feature type="transmembrane region" description="Helical" evidence="5">
    <location>
        <begin position="26"/>
        <end position="50"/>
    </location>
</feature>
<feature type="domain" description="O-antigen ligase-related" evidence="6">
    <location>
        <begin position="195"/>
        <end position="357"/>
    </location>
</feature>
<keyword evidence="4 5" id="KW-0472">Membrane</keyword>
<dbReference type="PANTHER" id="PTHR37422">
    <property type="entry name" value="TEICHURONIC ACID BIOSYNTHESIS PROTEIN TUAE"/>
    <property type="match status" value="1"/>
</dbReference>
<dbReference type="Pfam" id="PF04932">
    <property type="entry name" value="Wzy_C"/>
    <property type="match status" value="1"/>
</dbReference>
<accession>A0A0F9L874</accession>
<feature type="transmembrane region" description="Helical" evidence="5">
    <location>
        <begin position="376"/>
        <end position="397"/>
    </location>
</feature>
<dbReference type="InterPro" id="IPR051533">
    <property type="entry name" value="WaaL-like"/>
</dbReference>
<feature type="transmembrane region" description="Helical" evidence="5">
    <location>
        <begin position="186"/>
        <end position="204"/>
    </location>
</feature>
<evidence type="ECO:0000256" key="3">
    <source>
        <dbReference type="ARBA" id="ARBA00022989"/>
    </source>
</evidence>
<feature type="transmembrane region" description="Helical" evidence="5">
    <location>
        <begin position="239"/>
        <end position="256"/>
    </location>
</feature>
<reference evidence="7" key="1">
    <citation type="journal article" date="2015" name="Nature">
        <title>Complex archaea that bridge the gap between prokaryotes and eukaryotes.</title>
        <authorList>
            <person name="Spang A."/>
            <person name="Saw J.H."/>
            <person name="Jorgensen S.L."/>
            <person name="Zaremba-Niedzwiedzka K."/>
            <person name="Martijn J."/>
            <person name="Lind A.E."/>
            <person name="van Eijk R."/>
            <person name="Schleper C."/>
            <person name="Guy L."/>
            <person name="Ettema T.J."/>
        </authorList>
    </citation>
    <scope>NUCLEOTIDE SEQUENCE</scope>
</reference>
<evidence type="ECO:0000256" key="2">
    <source>
        <dbReference type="ARBA" id="ARBA00022692"/>
    </source>
</evidence>